<evidence type="ECO:0000256" key="5">
    <source>
        <dbReference type="ARBA" id="ARBA00022927"/>
    </source>
</evidence>
<dbReference type="Gene3D" id="1.20.5.110">
    <property type="match status" value="1"/>
</dbReference>
<evidence type="ECO:0000256" key="8">
    <source>
        <dbReference type="ARBA" id="ARBA00023136"/>
    </source>
</evidence>
<dbReference type="KEGG" id="cput:CONPUDRAFT_136895"/>
<dbReference type="AlphaFoldDB" id="A0A5M3MTH2"/>
<evidence type="ECO:0000256" key="3">
    <source>
        <dbReference type="ARBA" id="ARBA00022448"/>
    </source>
</evidence>
<evidence type="ECO:0000313" key="13">
    <source>
        <dbReference type="Proteomes" id="UP000053558"/>
    </source>
</evidence>
<accession>A0A5M3MTH2</accession>
<protein>
    <recommendedName>
        <fullName evidence="11">t-SNARE coiled-coil homology domain-containing protein</fullName>
    </recommendedName>
</protein>
<dbReference type="OrthoDB" id="342981at2759"/>
<keyword evidence="8 10" id="KW-0472">Membrane</keyword>
<evidence type="ECO:0000256" key="6">
    <source>
        <dbReference type="ARBA" id="ARBA00022989"/>
    </source>
</evidence>
<dbReference type="GeneID" id="19200959"/>
<dbReference type="GO" id="GO:0015031">
    <property type="term" value="P:protein transport"/>
    <property type="evidence" value="ECO:0007669"/>
    <property type="project" value="UniProtKB-KW"/>
</dbReference>
<organism evidence="12 13">
    <name type="scientific">Coniophora puteana (strain RWD-64-598)</name>
    <name type="common">Brown rot fungus</name>
    <dbReference type="NCBI Taxonomy" id="741705"/>
    <lineage>
        <taxon>Eukaryota</taxon>
        <taxon>Fungi</taxon>
        <taxon>Dikarya</taxon>
        <taxon>Basidiomycota</taxon>
        <taxon>Agaricomycotina</taxon>
        <taxon>Agaricomycetes</taxon>
        <taxon>Agaricomycetidae</taxon>
        <taxon>Boletales</taxon>
        <taxon>Coniophorineae</taxon>
        <taxon>Coniophoraceae</taxon>
        <taxon>Coniophora</taxon>
    </lineage>
</organism>
<evidence type="ECO:0000256" key="9">
    <source>
        <dbReference type="SAM" id="MobiDB-lite"/>
    </source>
</evidence>
<keyword evidence="5" id="KW-0653">Protein transport</keyword>
<dbReference type="GO" id="GO:0006890">
    <property type="term" value="P:retrograde vesicle-mediated transport, Golgi to endoplasmic reticulum"/>
    <property type="evidence" value="ECO:0007669"/>
    <property type="project" value="TreeGrafter"/>
</dbReference>
<feature type="compositionally biased region" description="Low complexity" evidence="9">
    <location>
        <begin position="256"/>
        <end position="267"/>
    </location>
</feature>
<keyword evidence="3" id="KW-0813">Transport</keyword>
<feature type="transmembrane region" description="Helical" evidence="10">
    <location>
        <begin position="367"/>
        <end position="385"/>
    </location>
</feature>
<comment type="subcellular location">
    <subcellularLocation>
        <location evidence="1">Membrane</location>
        <topology evidence="1">Single-pass type IV membrane protein</topology>
    </subcellularLocation>
</comment>
<dbReference type="Proteomes" id="UP000053558">
    <property type="component" value="Unassembled WGS sequence"/>
</dbReference>
<keyword evidence="13" id="KW-1185">Reference proteome</keyword>
<name>A0A5M3MTH2_CONPW</name>
<dbReference type="Pfam" id="PF10496">
    <property type="entry name" value="Syntaxin-18_N"/>
    <property type="match status" value="1"/>
</dbReference>
<dbReference type="PANTHER" id="PTHR15959">
    <property type="entry name" value="SYNTAXIN-18"/>
    <property type="match status" value="1"/>
</dbReference>
<feature type="region of interest" description="Disordered" evidence="9">
    <location>
        <begin position="251"/>
        <end position="276"/>
    </location>
</feature>
<keyword evidence="7" id="KW-0175">Coiled coil</keyword>
<dbReference type="InterPro" id="IPR019529">
    <property type="entry name" value="Syntaxin-18_N"/>
</dbReference>
<dbReference type="PROSITE" id="PS50192">
    <property type="entry name" value="T_SNARE"/>
    <property type="match status" value="1"/>
</dbReference>
<dbReference type="SUPFAM" id="SSF58038">
    <property type="entry name" value="SNARE fusion complex"/>
    <property type="match status" value="1"/>
</dbReference>
<dbReference type="GO" id="GO:0031201">
    <property type="term" value="C:SNARE complex"/>
    <property type="evidence" value="ECO:0007669"/>
    <property type="project" value="TreeGrafter"/>
</dbReference>
<dbReference type="InterPro" id="IPR000727">
    <property type="entry name" value="T_SNARE_dom"/>
</dbReference>
<dbReference type="EMBL" id="JH711577">
    <property type="protein sequence ID" value="EIW82396.1"/>
    <property type="molecule type" value="Genomic_DNA"/>
</dbReference>
<feature type="domain" description="T-SNARE coiled-coil homology" evidence="11">
    <location>
        <begin position="296"/>
        <end position="358"/>
    </location>
</feature>
<evidence type="ECO:0000259" key="11">
    <source>
        <dbReference type="PROSITE" id="PS50192"/>
    </source>
</evidence>
<comment type="caution">
    <text evidence="12">The sequence shown here is derived from an EMBL/GenBank/DDBJ whole genome shotgun (WGS) entry which is preliminary data.</text>
</comment>
<dbReference type="PANTHER" id="PTHR15959:SF0">
    <property type="entry name" value="SYNTAXIN-18"/>
    <property type="match status" value="1"/>
</dbReference>
<keyword evidence="4 10" id="KW-0812">Transmembrane</keyword>
<evidence type="ECO:0000256" key="7">
    <source>
        <dbReference type="ARBA" id="ARBA00023054"/>
    </source>
</evidence>
<dbReference type="RefSeq" id="XP_007768071.1">
    <property type="nucleotide sequence ID" value="XM_007769881.1"/>
</dbReference>
<proteinExistence type="inferred from homology"/>
<sequence>MAFSDRTAEFQSHVIGVQCINPPLKRRKDNVTNDAKDQVVFEKQYLVEAYAVLKHINTLSRMLSRIRKPYLNVGSDRVPLSRQGSRAIDIEDNLADIRYLSNEEREQVDIQARAVLSRCADRIKEMELLEKRRAELASSSSNPLSRFIPKRFTQDPSVVLSDFTAAHHSSITWYLSRRLTEAAQMQKDMQEERIKRQLERSRTLGSSAASEAMFMESADMQRTLQPEQEGWFNGASSAFVSGFAVTLGGSRNQAASDVPSSSRASSSKDLDDDDDDDIELSQSQILEFETENANILRSVQDTLESVQQAEARLMDISNLQMELVTHLTRQSELTDQLYEDAMATTSTVEKGNVQLREARRRAKDSRLYILVFLIGASLSLLFLHYY</sequence>
<dbReference type="FunFam" id="1.20.5.110:FF:000069">
    <property type="entry name" value="Related to syntaxin 18"/>
    <property type="match status" value="1"/>
</dbReference>
<comment type="similarity">
    <text evidence="2">Belongs to the syntaxin family.</text>
</comment>
<gene>
    <name evidence="12" type="ORF">CONPUDRAFT_136895</name>
</gene>
<evidence type="ECO:0000256" key="4">
    <source>
        <dbReference type="ARBA" id="ARBA00022692"/>
    </source>
</evidence>
<dbReference type="GO" id="GO:0005783">
    <property type="term" value="C:endoplasmic reticulum"/>
    <property type="evidence" value="ECO:0007669"/>
    <property type="project" value="TreeGrafter"/>
</dbReference>
<evidence type="ECO:0000256" key="10">
    <source>
        <dbReference type="SAM" id="Phobius"/>
    </source>
</evidence>
<reference evidence="13" key="1">
    <citation type="journal article" date="2012" name="Science">
        <title>The Paleozoic origin of enzymatic lignin decomposition reconstructed from 31 fungal genomes.</title>
        <authorList>
            <person name="Floudas D."/>
            <person name="Binder M."/>
            <person name="Riley R."/>
            <person name="Barry K."/>
            <person name="Blanchette R.A."/>
            <person name="Henrissat B."/>
            <person name="Martinez A.T."/>
            <person name="Otillar R."/>
            <person name="Spatafora J.W."/>
            <person name="Yadav J.S."/>
            <person name="Aerts A."/>
            <person name="Benoit I."/>
            <person name="Boyd A."/>
            <person name="Carlson A."/>
            <person name="Copeland A."/>
            <person name="Coutinho P.M."/>
            <person name="de Vries R.P."/>
            <person name="Ferreira P."/>
            <person name="Findley K."/>
            <person name="Foster B."/>
            <person name="Gaskell J."/>
            <person name="Glotzer D."/>
            <person name="Gorecki P."/>
            <person name="Heitman J."/>
            <person name="Hesse C."/>
            <person name="Hori C."/>
            <person name="Igarashi K."/>
            <person name="Jurgens J.A."/>
            <person name="Kallen N."/>
            <person name="Kersten P."/>
            <person name="Kohler A."/>
            <person name="Kuees U."/>
            <person name="Kumar T.K.A."/>
            <person name="Kuo A."/>
            <person name="LaButti K."/>
            <person name="Larrondo L.F."/>
            <person name="Lindquist E."/>
            <person name="Ling A."/>
            <person name="Lombard V."/>
            <person name="Lucas S."/>
            <person name="Lundell T."/>
            <person name="Martin R."/>
            <person name="McLaughlin D.J."/>
            <person name="Morgenstern I."/>
            <person name="Morin E."/>
            <person name="Murat C."/>
            <person name="Nagy L.G."/>
            <person name="Nolan M."/>
            <person name="Ohm R.A."/>
            <person name="Patyshakuliyeva A."/>
            <person name="Rokas A."/>
            <person name="Ruiz-Duenas F.J."/>
            <person name="Sabat G."/>
            <person name="Salamov A."/>
            <person name="Samejima M."/>
            <person name="Schmutz J."/>
            <person name="Slot J.C."/>
            <person name="St John F."/>
            <person name="Stenlid J."/>
            <person name="Sun H."/>
            <person name="Sun S."/>
            <person name="Syed K."/>
            <person name="Tsang A."/>
            <person name="Wiebenga A."/>
            <person name="Young D."/>
            <person name="Pisabarro A."/>
            <person name="Eastwood D.C."/>
            <person name="Martin F."/>
            <person name="Cullen D."/>
            <person name="Grigoriev I.V."/>
            <person name="Hibbett D.S."/>
        </authorList>
    </citation>
    <scope>NUCLEOTIDE SEQUENCE [LARGE SCALE GENOMIC DNA]</scope>
    <source>
        <strain evidence="13">RWD-64-598 SS2</strain>
    </source>
</reference>
<evidence type="ECO:0000313" key="12">
    <source>
        <dbReference type="EMBL" id="EIW82396.1"/>
    </source>
</evidence>
<dbReference type="OMA" id="RVQSEMM"/>
<evidence type="ECO:0000256" key="1">
    <source>
        <dbReference type="ARBA" id="ARBA00004211"/>
    </source>
</evidence>
<evidence type="ECO:0000256" key="2">
    <source>
        <dbReference type="ARBA" id="ARBA00009063"/>
    </source>
</evidence>
<keyword evidence="6 10" id="KW-1133">Transmembrane helix</keyword>